<evidence type="ECO:0000259" key="17">
    <source>
        <dbReference type="PROSITE" id="PS52012"/>
    </source>
</evidence>
<keyword evidence="5" id="KW-0964">Secreted</keyword>
<reference evidence="18" key="1">
    <citation type="submission" date="2023-07" db="EMBL/GenBank/DDBJ databases">
        <title>Black Yeasts Isolated from many extreme environments.</title>
        <authorList>
            <person name="Coleine C."/>
            <person name="Stajich J.E."/>
            <person name="Selbmann L."/>
        </authorList>
    </citation>
    <scope>NUCLEOTIDE SEQUENCE</scope>
    <source>
        <strain evidence="18">CCFEE 5485</strain>
    </source>
</reference>
<evidence type="ECO:0000256" key="3">
    <source>
        <dbReference type="ARBA" id="ARBA00010031"/>
    </source>
</evidence>
<evidence type="ECO:0000256" key="8">
    <source>
        <dbReference type="ARBA" id="ARBA00022723"/>
    </source>
</evidence>
<feature type="disulfide bond" evidence="15">
    <location>
        <begin position="57"/>
        <end position="64"/>
    </location>
</feature>
<sequence>MHHTPNAIVALAYATTLIFTRSALAIPAPVPGPDGFPPGLPTCAQPCLLTAIGNSSCQTSDVQCICSNPSISQALAQAVQTECSAADQAAFAAFAASYCSTSSAVSPAAYASSTPTETPASNTDSATVIIQASITTPPTSASAADLPTDVTAPATMSTPTASLLLDTSSPEIHSTMFVTTQMTSTVYANHTAIATRSNSTYHSANTSAVHTSAPISGAVVGSHIGMSVAALAMAVEFMGFIFSEL</sequence>
<evidence type="ECO:0000313" key="18">
    <source>
        <dbReference type="EMBL" id="KAK3679391.1"/>
    </source>
</evidence>
<feature type="disulfide bond" evidence="15">
    <location>
        <begin position="43"/>
        <end position="83"/>
    </location>
</feature>
<dbReference type="Proteomes" id="UP001274830">
    <property type="component" value="Unassembled WGS sequence"/>
</dbReference>
<comment type="similarity">
    <text evidence="3">Belongs to the RBT5 family.</text>
</comment>
<feature type="binding site" description="axial binding residue" evidence="15">
    <location>
        <position position="61"/>
    </location>
    <ligand>
        <name>heme</name>
        <dbReference type="ChEBI" id="CHEBI:30413"/>
    </ligand>
    <ligandPart>
        <name>Fe</name>
        <dbReference type="ChEBI" id="CHEBI:18248"/>
    </ligandPart>
</feature>
<accession>A0AAE1C612</accession>
<dbReference type="InterPro" id="IPR051735">
    <property type="entry name" value="CFEM_domain"/>
</dbReference>
<dbReference type="InterPro" id="IPR008427">
    <property type="entry name" value="Extracellular_membr_CFEM_dom"/>
</dbReference>
<dbReference type="AlphaFoldDB" id="A0AAE1C612"/>
<keyword evidence="6 15" id="KW-0349">Heme</keyword>
<comment type="caution">
    <text evidence="15">Lacks conserved residue(s) required for the propagation of feature annotation.</text>
</comment>
<evidence type="ECO:0000256" key="14">
    <source>
        <dbReference type="ARBA" id="ARBA00023288"/>
    </source>
</evidence>
<dbReference type="PROSITE" id="PS52012">
    <property type="entry name" value="CFEM"/>
    <property type="match status" value="1"/>
</dbReference>
<feature type="signal peptide" evidence="16">
    <location>
        <begin position="1"/>
        <end position="25"/>
    </location>
</feature>
<keyword evidence="9 16" id="KW-0732">Signal</keyword>
<keyword evidence="13" id="KW-0325">Glycoprotein</keyword>
<dbReference type="GO" id="GO:0005576">
    <property type="term" value="C:extracellular region"/>
    <property type="evidence" value="ECO:0007669"/>
    <property type="project" value="UniProtKB-SubCell"/>
</dbReference>
<keyword evidence="10 15" id="KW-0408">Iron</keyword>
<feature type="domain" description="CFEM" evidence="17">
    <location>
        <begin position="11"/>
        <end position="126"/>
    </location>
</feature>
<dbReference type="Pfam" id="PF05730">
    <property type="entry name" value="CFEM"/>
    <property type="match status" value="1"/>
</dbReference>
<dbReference type="PANTHER" id="PTHR37928">
    <property type="entry name" value="CFEM DOMAIN PROTEIN (AFU_ORTHOLOGUE AFUA_6G14090)"/>
    <property type="match status" value="1"/>
</dbReference>
<comment type="caution">
    <text evidence="18">The sequence shown here is derived from an EMBL/GenBank/DDBJ whole genome shotgun (WGS) entry which is preliminary data.</text>
</comment>
<keyword evidence="12 15" id="KW-1015">Disulfide bond</keyword>
<evidence type="ECO:0000256" key="9">
    <source>
        <dbReference type="ARBA" id="ARBA00022729"/>
    </source>
</evidence>
<organism evidence="18 19">
    <name type="scientific">Recurvomyces mirabilis</name>
    <dbReference type="NCBI Taxonomy" id="574656"/>
    <lineage>
        <taxon>Eukaryota</taxon>
        <taxon>Fungi</taxon>
        <taxon>Dikarya</taxon>
        <taxon>Ascomycota</taxon>
        <taxon>Pezizomycotina</taxon>
        <taxon>Dothideomycetes</taxon>
        <taxon>Dothideomycetidae</taxon>
        <taxon>Mycosphaerellales</taxon>
        <taxon>Teratosphaeriaceae</taxon>
        <taxon>Recurvomyces</taxon>
    </lineage>
</organism>
<keyword evidence="19" id="KW-1185">Reference proteome</keyword>
<evidence type="ECO:0000256" key="12">
    <source>
        <dbReference type="ARBA" id="ARBA00023157"/>
    </source>
</evidence>
<dbReference type="GO" id="GO:0005886">
    <property type="term" value="C:plasma membrane"/>
    <property type="evidence" value="ECO:0007669"/>
    <property type="project" value="UniProtKB-SubCell"/>
</dbReference>
<evidence type="ECO:0000256" key="4">
    <source>
        <dbReference type="ARBA" id="ARBA00022475"/>
    </source>
</evidence>
<evidence type="ECO:0000256" key="2">
    <source>
        <dbReference type="ARBA" id="ARBA00004613"/>
    </source>
</evidence>
<evidence type="ECO:0000256" key="16">
    <source>
        <dbReference type="SAM" id="SignalP"/>
    </source>
</evidence>
<keyword evidence="14" id="KW-0449">Lipoprotein</keyword>
<feature type="disulfide bond" evidence="15">
    <location>
        <begin position="66"/>
        <end position="99"/>
    </location>
</feature>
<keyword evidence="4" id="KW-1003">Cell membrane</keyword>
<evidence type="ECO:0000256" key="10">
    <source>
        <dbReference type="ARBA" id="ARBA00023004"/>
    </source>
</evidence>
<keyword evidence="7" id="KW-0336">GPI-anchor</keyword>
<feature type="chain" id="PRO_5042016392" description="CFEM domain-containing protein" evidence="16">
    <location>
        <begin position="26"/>
        <end position="245"/>
    </location>
</feature>
<evidence type="ECO:0000256" key="13">
    <source>
        <dbReference type="ARBA" id="ARBA00023180"/>
    </source>
</evidence>
<evidence type="ECO:0000256" key="1">
    <source>
        <dbReference type="ARBA" id="ARBA00004609"/>
    </source>
</evidence>
<protein>
    <recommendedName>
        <fullName evidence="17">CFEM domain-containing protein</fullName>
    </recommendedName>
</protein>
<name>A0AAE1C612_9PEZI</name>
<dbReference type="GO" id="GO:0046872">
    <property type="term" value="F:metal ion binding"/>
    <property type="evidence" value="ECO:0007669"/>
    <property type="project" value="UniProtKB-UniRule"/>
</dbReference>
<evidence type="ECO:0000256" key="15">
    <source>
        <dbReference type="PROSITE-ProRule" id="PRU01356"/>
    </source>
</evidence>
<keyword evidence="8 15" id="KW-0479">Metal-binding</keyword>
<dbReference type="PANTHER" id="PTHR37928:SF2">
    <property type="entry name" value="GPI ANCHORED CFEM DOMAIN PROTEIN (AFU_ORTHOLOGUE AFUA_6G10580)"/>
    <property type="match status" value="1"/>
</dbReference>
<gene>
    <name evidence="18" type="ORF">LTR78_000952</name>
</gene>
<proteinExistence type="inferred from homology"/>
<keyword evidence="11" id="KW-0472">Membrane</keyword>
<dbReference type="SMART" id="SM00747">
    <property type="entry name" value="CFEM"/>
    <property type="match status" value="1"/>
</dbReference>
<evidence type="ECO:0000256" key="5">
    <source>
        <dbReference type="ARBA" id="ARBA00022525"/>
    </source>
</evidence>
<dbReference type="GO" id="GO:0098552">
    <property type="term" value="C:side of membrane"/>
    <property type="evidence" value="ECO:0007669"/>
    <property type="project" value="UniProtKB-KW"/>
</dbReference>
<evidence type="ECO:0000256" key="7">
    <source>
        <dbReference type="ARBA" id="ARBA00022622"/>
    </source>
</evidence>
<comment type="subcellular location">
    <subcellularLocation>
        <location evidence="1">Cell membrane</location>
        <topology evidence="1">Lipid-anchor</topology>
        <topology evidence="1">GPI-anchor</topology>
    </subcellularLocation>
    <subcellularLocation>
        <location evidence="2">Secreted</location>
    </subcellularLocation>
</comment>
<dbReference type="EMBL" id="JAUTXT010000002">
    <property type="protein sequence ID" value="KAK3679391.1"/>
    <property type="molecule type" value="Genomic_DNA"/>
</dbReference>
<evidence type="ECO:0000256" key="6">
    <source>
        <dbReference type="ARBA" id="ARBA00022617"/>
    </source>
</evidence>
<evidence type="ECO:0000313" key="19">
    <source>
        <dbReference type="Proteomes" id="UP001274830"/>
    </source>
</evidence>
<evidence type="ECO:0000256" key="11">
    <source>
        <dbReference type="ARBA" id="ARBA00023136"/>
    </source>
</evidence>